<feature type="chain" id="PRO_5014947879" description="G5 domain-containing protein" evidence="2">
    <location>
        <begin position="27"/>
        <end position="320"/>
    </location>
</feature>
<keyword evidence="1 2" id="KW-0732">Signal</keyword>
<dbReference type="Proteomes" id="UP000229896">
    <property type="component" value="Unassembled WGS sequence"/>
</dbReference>
<feature type="signal peptide" evidence="2">
    <location>
        <begin position="1"/>
        <end position="26"/>
    </location>
</feature>
<proteinExistence type="predicted"/>
<feature type="domain" description="G5" evidence="3">
    <location>
        <begin position="154"/>
        <end position="233"/>
    </location>
</feature>
<evidence type="ECO:0000256" key="1">
    <source>
        <dbReference type="ARBA" id="ARBA00022729"/>
    </source>
</evidence>
<name>A0A2M6YBW4_9BACT</name>
<protein>
    <recommendedName>
        <fullName evidence="3">G5 domain-containing protein</fullName>
    </recommendedName>
</protein>
<dbReference type="EMBL" id="PEXI01000074">
    <property type="protein sequence ID" value="PIU24193.1"/>
    <property type="molecule type" value="Genomic_DNA"/>
</dbReference>
<dbReference type="AlphaFoldDB" id="A0A2M6YBW4"/>
<evidence type="ECO:0000313" key="4">
    <source>
        <dbReference type="EMBL" id="PIU24193.1"/>
    </source>
</evidence>
<dbReference type="Pfam" id="PF03990">
    <property type="entry name" value="DUF348"/>
    <property type="match status" value="1"/>
</dbReference>
<dbReference type="Pfam" id="PF07501">
    <property type="entry name" value="G5"/>
    <property type="match status" value="1"/>
</dbReference>
<accession>A0A2M6YBW4</accession>
<reference evidence="5" key="1">
    <citation type="submission" date="2017-09" db="EMBL/GenBank/DDBJ databases">
        <title>Depth-based differentiation of microbial function through sediment-hosted aquifers and enrichment of novel symbionts in the deep terrestrial subsurface.</title>
        <authorList>
            <person name="Probst A.J."/>
            <person name="Ladd B."/>
            <person name="Jarett J.K."/>
            <person name="Geller-Mcgrath D.E."/>
            <person name="Sieber C.M.K."/>
            <person name="Emerson J.B."/>
            <person name="Anantharaman K."/>
            <person name="Thomas B.C."/>
            <person name="Malmstrom R."/>
            <person name="Stieglmeier M."/>
            <person name="Klingl A."/>
            <person name="Woyke T."/>
            <person name="Ryan C.M."/>
            <person name="Banfield J.F."/>
        </authorList>
    </citation>
    <scope>NUCLEOTIDE SEQUENCE [LARGE SCALE GENOMIC DNA]</scope>
</reference>
<dbReference type="InterPro" id="IPR011098">
    <property type="entry name" value="G5_dom"/>
</dbReference>
<evidence type="ECO:0000256" key="2">
    <source>
        <dbReference type="SAM" id="SignalP"/>
    </source>
</evidence>
<dbReference type="Gene3D" id="2.20.230.10">
    <property type="entry name" value="Resuscitation-promoting factor rpfb"/>
    <property type="match status" value="1"/>
</dbReference>
<organism evidence="4 5">
    <name type="scientific">Candidatus Berkelbacteria bacterium CG08_land_8_20_14_0_20_39_8</name>
    <dbReference type="NCBI Taxonomy" id="1974511"/>
    <lineage>
        <taxon>Bacteria</taxon>
        <taxon>Candidatus Berkelbacteria</taxon>
    </lineage>
</organism>
<comment type="caution">
    <text evidence="4">The sequence shown here is derived from an EMBL/GenBank/DDBJ whole genome shotgun (WGS) entry which is preliminary data.</text>
</comment>
<evidence type="ECO:0000313" key="5">
    <source>
        <dbReference type="Proteomes" id="UP000229896"/>
    </source>
</evidence>
<gene>
    <name evidence="4" type="ORF">COT12_02350</name>
</gene>
<dbReference type="SMART" id="SM01208">
    <property type="entry name" value="G5"/>
    <property type="match status" value="1"/>
</dbReference>
<evidence type="ECO:0000259" key="3">
    <source>
        <dbReference type="PROSITE" id="PS51109"/>
    </source>
</evidence>
<dbReference type="PROSITE" id="PS51109">
    <property type="entry name" value="G5"/>
    <property type="match status" value="1"/>
</dbReference>
<dbReference type="InterPro" id="IPR007137">
    <property type="entry name" value="DUF348"/>
</dbReference>
<sequence>MRNFFFALVFVSLISFGSLSALKSQAADFAEPLSVVDKYPYQITEIAPNGSENIINGESSSFDSQKIITDLGVAYYSEDKISVFPDPKLKLGGTIKILRAPVITIKDGKKIGEYRSWAKTAGQLLLEKNVELGTDDKINVSLSAEIFNGSSITITRVAITNIVETKSIDFQTLEKEDPNLDYGKKRIDAGAKGEKKLTYRVTREDGEEVSRILLSTEVIKEPKTQINYTGTKVTVLSSVSGRATMTTVSGYVVSPNYSRGTLIRITNRANGKRIFENINVTWGTASAPAGVVLDLAPTFLSQLGCPSFGCSSVLVEEIKQ</sequence>